<gene>
    <name evidence="1" type="ORF">TrLO_g2167</name>
</gene>
<protein>
    <submittedName>
        <fullName evidence="1">Uncharacterized protein</fullName>
    </submittedName>
</protein>
<organism evidence="1 2">
    <name type="scientific">Triparma laevis f. longispina</name>
    <dbReference type="NCBI Taxonomy" id="1714387"/>
    <lineage>
        <taxon>Eukaryota</taxon>
        <taxon>Sar</taxon>
        <taxon>Stramenopiles</taxon>
        <taxon>Ochrophyta</taxon>
        <taxon>Bolidophyceae</taxon>
        <taxon>Parmales</taxon>
        <taxon>Triparmaceae</taxon>
        <taxon>Triparma</taxon>
    </lineage>
</organism>
<sequence>MLSETSLSAITAFLNCPEAPLFTGNFNKDLDIESKIVLQMDNIIQEYTGEKDGMIKSSLGLIAGRNMKGAIPFKEFTTIFSSTRFLNGFYNFKEGDIYAKSTFIVRSDHSRVAARMANYWYNCTNPAFGLSKGQLLDNEVYLEVPNSHTLDAYRVGSGAECEEHQVFAPLHEMTMRKAIETVFEAISSSIV</sequence>
<evidence type="ECO:0000313" key="2">
    <source>
        <dbReference type="Proteomes" id="UP001165122"/>
    </source>
</evidence>
<proteinExistence type="predicted"/>
<dbReference type="AlphaFoldDB" id="A0A9W7FUW1"/>
<dbReference type="EMBL" id="BRXW01000343">
    <property type="protein sequence ID" value="GMI18688.1"/>
    <property type="molecule type" value="Genomic_DNA"/>
</dbReference>
<keyword evidence="2" id="KW-1185">Reference proteome</keyword>
<accession>A0A9W7FUW1</accession>
<dbReference type="Proteomes" id="UP001165122">
    <property type="component" value="Unassembled WGS sequence"/>
</dbReference>
<comment type="caution">
    <text evidence="1">The sequence shown here is derived from an EMBL/GenBank/DDBJ whole genome shotgun (WGS) entry which is preliminary data.</text>
</comment>
<reference evidence="2" key="1">
    <citation type="journal article" date="2023" name="Commun. Biol.">
        <title>Genome analysis of Parmales, the sister group of diatoms, reveals the evolutionary specialization of diatoms from phago-mixotrophs to photoautotrophs.</title>
        <authorList>
            <person name="Ban H."/>
            <person name="Sato S."/>
            <person name="Yoshikawa S."/>
            <person name="Yamada K."/>
            <person name="Nakamura Y."/>
            <person name="Ichinomiya M."/>
            <person name="Sato N."/>
            <person name="Blanc-Mathieu R."/>
            <person name="Endo H."/>
            <person name="Kuwata A."/>
            <person name="Ogata H."/>
        </authorList>
    </citation>
    <scope>NUCLEOTIDE SEQUENCE [LARGE SCALE GENOMIC DNA]</scope>
    <source>
        <strain evidence="2">NIES 3700</strain>
    </source>
</reference>
<evidence type="ECO:0000313" key="1">
    <source>
        <dbReference type="EMBL" id="GMI18688.1"/>
    </source>
</evidence>
<name>A0A9W7FUW1_9STRA</name>